<keyword evidence="1" id="KW-0472">Membrane</keyword>
<reference evidence="2 3" key="1">
    <citation type="journal article" date="2019" name="Nat. Ecol. Evol.">
        <title>Megaphylogeny resolves global patterns of mushroom evolution.</title>
        <authorList>
            <person name="Varga T."/>
            <person name="Krizsan K."/>
            <person name="Foldi C."/>
            <person name="Dima B."/>
            <person name="Sanchez-Garcia M."/>
            <person name="Sanchez-Ramirez S."/>
            <person name="Szollosi G.J."/>
            <person name="Szarkandi J.G."/>
            <person name="Papp V."/>
            <person name="Albert L."/>
            <person name="Andreopoulos W."/>
            <person name="Angelini C."/>
            <person name="Antonin V."/>
            <person name="Barry K.W."/>
            <person name="Bougher N.L."/>
            <person name="Buchanan P."/>
            <person name="Buyck B."/>
            <person name="Bense V."/>
            <person name="Catcheside P."/>
            <person name="Chovatia M."/>
            <person name="Cooper J."/>
            <person name="Damon W."/>
            <person name="Desjardin D."/>
            <person name="Finy P."/>
            <person name="Geml J."/>
            <person name="Haridas S."/>
            <person name="Hughes K."/>
            <person name="Justo A."/>
            <person name="Karasinski D."/>
            <person name="Kautmanova I."/>
            <person name="Kiss B."/>
            <person name="Kocsube S."/>
            <person name="Kotiranta H."/>
            <person name="LaButti K.M."/>
            <person name="Lechner B.E."/>
            <person name="Liimatainen K."/>
            <person name="Lipzen A."/>
            <person name="Lukacs Z."/>
            <person name="Mihaltcheva S."/>
            <person name="Morgado L.N."/>
            <person name="Niskanen T."/>
            <person name="Noordeloos M.E."/>
            <person name="Ohm R.A."/>
            <person name="Ortiz-Santana B."/>
            <person name="Ovrebo C."/>
            <person name="Racz N."/>
            <person name="Riley R."/>
            <person name="Savchenko A."/>
            <person name="Shiryaev A."/>
            <person name="Soop K."/>
            <person name="Spirin V."/>
            <person name="Szebenyi C."/>
            <person name="Tomsovsky M."/>
            <person name="Tulloss R.E."/>
            <person name="Uehling J."/>
            <person name="Grigoriev I.V."/>
            <person name="Vagvolgyi C."/>
            <person name="Papp T."/>
            <person name="Martin F.M."/>
            <person name="Miettinen O."/>
            <person name="Hibbett D.S."/>
            <person name="Nagy L.G."/>
        </authorList>
    </citation>
    <scope>NUCLEOTIDE SEQUENCE [LARGE SCALE GENOMIC DNA]</scope>
    <source>
        <strain evidence="2 3">FP101781</strain>
    </source>
</reference>
<dbReference type="AlphaFoldDB" id="A0A4Y7RYK3"/>
<protein>
    <submittedName>
        <fullName evidence="2">Uncharacterized protein</fullName>
    </submittedName>
</protein>
<organism evidence="2 3">
    <name type="scientific">Coprinellus micaceus</name>
    <name type="common">Glistening ink-cap mushroom</name>
    <name type="synonym">Coprinus micaceus</name>
    <dbReference type="NCBI Taxonomy" id="71717"/>
    <lineage>
        <taxon>Eukaryota</taxon>
        <taxon>Fungi</taxon>
        <taxon>Dikarya</taxon>
        <taxon>Basidiomycota</taxon>
        <taxon>Agaricomycotina</taxon>
        <taxon>Agaricomycetes</taxon>
        <taxon>Agaricomycetidae</taxon>
        <taxon>Agaricales</taxon>
        <taxon>Agaricineae</taxon>
        <taxon>Psathyrellaceae</taxon>
        <taxon>Coprinellus</taxon>
    </lineage>
</organism>
<dbReference type="Proteomes" id="UP000298030">
    <property type="component" value="Unassembled WGS sequence"/>
</dbReference>
<keyword evidence="1" id="KW-0812">Transmembrane</keyword>
<comment type="caution">
    <text evidence="2">The sequence shown here is derived from an EMBL/GenBank/DDBJ whole genome shotgun (WGS) entry which is preliminary data.</text>
</comment>
<sequence>MPCKRGPWSASTRGLLQAREALSASFVFPLPLFPLIFSIDRKAQRKIFRYVCSQEIESFLINDRRSKKIYRPPAVTSKVSSLFHPATSESISITEKNPKKNLKKKTR</sequence>
<feature type="transmembrane region" description="Helical" evidence="1">
    <location>
        <begin position="21"/>
        <end position="39"/>
    </location>
</feature>
<accession>A0A4Y7RYK3</accession>
<keyword evidence="1" id="KW-1133">Transmembrane helix</keyword>
<evidence type="ECO:0000313" key="3">
    <source>
        <dbReference type="Proteomes" id="UP000298030"/>
    </source>
</evidence>
<evidence type="ECO:0000256" key="1">
    <source>
        <dbReference type="SAM" id="Phobius"/>
    </source>
</evidence>
<gene>
    <name evidence="2" type="ORF">FA13DRAFT_953849</name>
</gene>
<dbReference type="EMBL" id="QPFP01000413">
    <property type="protein sequence ID" value="TEB13819.1"/>
    <property type="molecule type" value="Genomic_DNA"/>
</dbReference>
<name>A0A4Y7RYK3_COPMI</name>
<evidence type="ECO:0000313" key="2">
    <source>
        <dbReference type="EMBL" id="TEB13819.1"/>
    </source>
</evidence>
<proteinExistence type="predicted"/>
<keyword evidence="3" id="KW-1185">Reference proteome</keyword>